<reference evidence="2" key="2">
    <citation type="submission" date="2021-04" db="EMBL/GenBank/DDBJ databases">
        <authorList>
            <person name="Gilroy R."/>
        </authorList>
    </citation>
    <scope>NUCLEOTIDE SEQUENCE</scope>
    <source>
        <strain evidence="2">ChiHjej8B7-25341</strain>
    </source>
</reference>
<accession>A0A9D2QZZ0</accession>
<protein>
    <submittedName>
        <fullName evidence="2">DUF4956 domain-containing protein</fullName>
    </submittedName>
</protein>
<keyword evidence="1" id="KW-0472">Membrane</keyword>
<feature type="transmembrane region" description="Helical" evidence="1">
    <location>
        <begin position="58"/>
        <end position="85"/>
    </location>
</feature>
<dbReference type="InterPro" id="IPR032531">
    <property type="entry name" value="DUF4956"/>
</dbReference>
<proteinExistence type="predicted"/>
<sequence length="224" mass="24680">MNFSDIFKQSFLDGFVGTELGFKEILMVFLITACLAAYIFLVYRVVTRRTFYSKNFNIALAMLCMITAAVILTIQFSIVISLGMVGALSIVRFRTAVKDPMDLVFLFWSIGTGIICGAGLAEIAVILALLLTAGVLLLDRLPVVSVPMLLVVNADDAEAEEKIVETAKQYSRYCKVKSRNLAGDRLNMIVELRTRQESELVRAVNGLQHVSSVSLLAHDGEATY</sequence>
<feature type="transmembrane region" description="Helical" evidence="1">
    <location>
        <begin position="105"/>
        <end position="138"/>
    </location>
</feature>
<keyword evidence="1" id="KW-0812">Transmembrane</keyword>
<evidence type="ECO:0000256" key="1">
    <source>
        <dbReference type="SAM" id="Phobius"/>
    </source>
</evidence>
<name>A0A9D2QZZ0_9FIRM</name>
<dbReference type="Pfam" id="PF16316">
    <property type="entry name" value="DUF4956"/>
    <property type="match status" value="1"/>
</dbReference>
<gene>
    <name evidence="2" type="ORF">H9912_13070</name>
</gene>
<feature type="transmembrane region" description="Helical" evidence="1">
    <location>
        <begin position="25"/>
        <end position="46"/>
    </location>
</feature>
<keyword evidence="1" id="KW-1133">Transmembrane helix</keyword>
<dbReference type="AlphaFoldDB" id="A0A9D2QZZ0"/>
<evidence type="ECO:0000313" key="2">
    <source>
        <dbReference type="EMBL" id="HJD32854.1"/>
    </source>
</evidence>
<organism evidence="2 3">
    <name type="scientific">Candidatus Eisenbergiella stercorigallinarum</name>
    <dbReference type="NCBI Taxonomy" id="2838557"/>
    <lineage>
        <taxon>Bacteria</taxon>
        <taxon>Bacillati</taxon>
        <taxon>Bacillota</taxon>
        <taxon>Clostridia</taxon>
        <taxon>Lachnospirales</taxon>
        <taxon>Lachnospiraceae</taxon>
        <taxon>Eisenbergiella</taxon>
    </lineage>
</organism>
<reference evidence="2" key="1">
    <citation type="journal article" date="2021" name="PeerJ">
        <title>Extensive microbial diversity within the chicken gut microbiome revealed by metagenomics and culture.</title>
        <authorList>
            <person name="Gilroy R."/>
            <person name="Ravi A."/>
            <person name="Getino M."/>
            <person name="Pursley I."/>
            <person name="Horton D.L."/>
            <person name="Alikhan N.F."/>
            <person name="Baker D."/>
            <person name="Gharbi K."/>
            <person name="Hall N."/>
            <person name="Watson M."/>
            <person name="Adriaenssens E.M."/>
            <person name="Foster-Nyarko E."/>
            <person name="Jarju S."/>
            <person name="Secka A."/>
            <person name="Antonio M."/>
            <person name="Oren A."/>
            <person name="Chaudhuri R.R."/>
            <person name="La Ragione R."/>
            <person name="Hildebrand F."/>
            <person name="Pallen M.J."/>
        </authorList>
    </citation>
    <scope>NUCLEOTIDE SEQUENCE</scope>
    <source>
        <strain evidence="2">ChiHjej8B7-25341</strain>
    </source>
</reference>
<dbReference type="Proteomes" id="UP000823851">
    <property type="component" value="Unassembled WGS sequence"/>
</dbReference>
<dbReference type="EMBL" id="DWUW01000371">
    <property type="protein sequence ID" value="HJD32854.1"/>
    <property type="molecule type" value="Genomic_DNA"/>
</dbReference>
<comment type="caution">
    <text evidence="2">The sequence shown here is derived from an EMBL/GenBank/DDBJ whole genome shotgun (WGS) entry which is preliminary data.</text>
</comment>
<evidence type="ECO:0000313" key="3">
    <source>
        <dbReference type="Proteomes" id="UP000823851"/>
    </source>
</evidence>